<dbReference type="Proteomes" id="UP001497444">
    <property type="component" value="Chromosome 9"/>
</dbReference>
<dbReference type="InterPro" id="IPR016024">
    <property type="entry name" value="ARM-type_fold"/>
</dbReference>
<evidence type="ECO:0000313" key="6">
    <source>
        <dbReference type="EMBL" id="CAK9278613.1"/>
    </source>
</evidence>
<evidence type="ECO:0000259" key="5">
    <source>
        <dbReference type="PROSITE" id="PS51366"/>
    </source>
</evidence>
<feature type="region of interest" description="Disordered" evidence="4">
    <location>
        <begin position="1"/>
        <end position="21"/>
    </location>
</feature>
<dbReference type="InterPro" id="IPR003890">
    <property type="entry name" value="MIF4G-like_typ-3"/>
</dbReference>
<gene>
    <name evidence="6" type="ORF">CSSPJE1EN1_LOCUS24091</name>
</gene>
<dbReference type="Gene3D" id="1.25.40.180">
    <property type="match status" value="2"/>
</dbReference>
<dbReference type="SMART" id="SM00543">
    <property type="entry name" value="MIF4G"/>
    <property type="match status" value="1"/>
</dbReference>
<proteinExistence type="inferred from homology"/>
<keyword evidence="7" id="KW-1185">Reference proteome</keyword>
<dbReference type="PROSITE" id="PS51366">
    <property type="entry name" value="MI"/>
    <property type="match status" value="1"/>
</dbReference>
<accession>A0ABP0XHL7</accession>
<sequence>MEAAATVPSSSSPSSLVSLRPGGGRPAFSFRPFASSLLVSDDVTSVSSNNKGGRSLGGGSKGGAASYFVDAPGGGVHHRKGVHTHTTSRERIRYTRDWLLQLQDLWTQAPDELNEFSFDGLLSTGGSGGVVLPEDDWTMRRDVRGLPPVGEPAAAATEFDSRDWRARNPPPPQPAALQQQQQEDRASREQQWDKTPNKQRNDRNPRNERDRTNDDNSRVSREQANSQASSTPQPQQQQQQQQENAPPSVTTIVKAADPWSARRGAQSEKEKVFRTVKGILNKLTPEKYDLLLEQMLQAGISSAEILQGVISLIFEKAVLEPNFCSMYAQLCLNLSKELPEFPPEQEGEKPVTFRRVLLNTCQEEFEGADALRAEIRQMTKPEQVRERADKERLVKLRTLGNIKLIGELFKQKMLPEKIVHACIQELLGADTKSIPAEENVEALCQLFSTVGKQLEESAKSRVAFDTYFARLKNVSSSKTLPARIKFMVRDIVDLRSNKWIPRHEEVKAKRINEIHAEAEQKLGLRPGMMQMRNGRSGNAPGGLGNLPGGYMPGAGGMMPGMPGMPAGLGGAMPGMPAGVGGPMPGVSLMGGYMAGLEADGWETVSVGRKTKRETAGVLPMPMTMPGAITAATVPPPTSRYGAPLMRGSGVGPRVLPQGSGAYGFLSKPSALIGSGTAASNLLARHSVPLAEPQGVRGGPIGSPAQDPAMETPRPPAAASQPQPARRPMIDLPKKTKSLLEEYFSVMDLNEALLCVQELKAPDFHPELVQIMLSLALDRRDQECALMLKLLVYLNTKAVISKQDLRVGVLQIAEQLEDIAMDAPKAPKQFGEMVAGLILAGASELKLLLEVCSKMEDPSLRKSVFGFAVDKLKLTENETQLQNVSETTAFNREALLQVKDESDLAKLLG</sequence>
<dbReference type="SUPFAM" id="SSF48371">
    <property type="entry name" value="ARM repeat"/>
    <property type="match status" value="2"/>
</dbReference>
<evidence type="ECO:0000256" key="4">
    <source>
        <dbReference type="SAM" id="MobiDB-lite"/>
    </source>
</evidence>
<feature type="domain" description="MI" evidence="5">
    <location>
        <begin position="730"/>
        <end position="852"/>
    </location>
</feature>
<feature type="compositionally biased region" description="Low complexity" evidence="4">
    <location>
        <begin position="716"/>
        <end position="726"/>
    </location>
</feature>
<keyword evidence="3" id="KW-0648">Protein biosynthesis</keyword>
<feature type="compositionally biased region" description="Basic and acidic residues" evidence="4">
    <location>
        <begin position="182"/>
        <end position="221"/>
    </location>
</feature>
<dbReference type="InterPro" id="IPR003891">
    <property type="entry name" value="Initiation_fac_eIF4g_MI"/>
</dbReference>
<name>A0ABP0XHL7_9BRYO</name>
<dbReference type="PANTHER" id="PTHR23253">
    <property type="entry name" value="EUKARYOTIC TRANSLATION INITIATION FACTOR 4 GAMMA"/>
    <property type="match status" value="1"/>
</dbReference>
<keyword evidence="2" id="KW-0396">Initiation factor</keyword>
<dbReference type="Pfam" id="PF02854">
    <property type="entry name" value="MIF4G"/>
    <property type="match status" value="1"/>
</dbReference>
<feature type="region of interest" description="Disordered" evidence="4">
    <location>
        <begin position="142"/>
        <end position="248"/>
    </location>
</feature>
<dbReference type="SMART" id="SM00544">
    <property type="entry name" value="MA3"/>
    <property type="match status" value="1"/>
</dbReference>
<organism evidence="6 7">
    <name type="scientific">Sphagnum jensenii</name>
    <dbReference type="NCBI Taxonomy" id="128206"/>
    <lineage>
        <taxon>Eukaryota</taxon>
        <taxon>Viridiplantae</taxon>
        <taxon>Streptophyta</taxon>
        <taxon>Embryophyta</taxon>
        <taxon>Bryophyta</taxon>
        <taxon>Sphagnophytina</taxon>
        <taxon>Sphagnopsida</taxon>
        <taxon>Sphagnales</taxon>
        <taxon>Sphagnaceae</taxon>
        <taxon>Sphagnum</taxon>
    </lineage>
</organism>
<evidence type="ECO:0000256" key="2">
    <source>
        <dbReference type="ARBA" id="ARBA00022540"/>
    </source>
</evidence>
<reference evidence="6" key="1">
    <citation type="submission" date="2024-02" db="EMBL/GenBank/DDBJ databases">
        <authorList>
            <consortium name="ELIXIR-Norway"/>
            <consortium name="Elixir Norway"/>
        </authorList>
    </citation>
    <scope>NUCLEOTIDE SEQUENCE</scope>
</reference>
<evidence type="ECO:0000313" key="7">
    <source>
        <dbReference type="Proteomes" id="UP001497444"/>
    </source>
</evidence>
<dbReference type="PANTHER" id="PTHR23253:SF53">
    <property type="entry name" value="EUKARYOTIC TRANSLATION INITIATION FACTOR ISOFORM 4G-1"/>
    <property type="match status" value="1"/>
</dbReference>
<comment type="similarity">
    <text evidence="1">Belongs to the eukaryotic initiation factor 4G family.</text>
</comment>
<feature type="compositionally biased region" description="Low complexity" evidence="4">
    <location>
        <begin position="7"/>
        <end position="19"/>
    </location>
</feature>
<feature type="compositionally biased region" description="Low complexity" evidence="4">
    <location>
        <begin position="223"/>
        <end position="248"/>
    </location>
</feature>
<evidence type="ECO:0000256" key="1">
    <source>
        <dbReference type="ARBA" id="ARBA00005775"/>
    </source>
</evidence>
<protein>
    <recommendedName>
        <fullName evidence="5">MI domain-containing protein</fullName>
    </recommendedName>
</protein>
<evidence type="ECO:0000256" key="3">
    <source>
        <dbReference type="ARBA" id="ARBA00022917"/>
    </source>
</evidence>
<dbReference type="EMBL" id="OZ020104">
    <property type="protein sequence ID" value="CAK9278613.1"/>
    <property type="molecule type" value="Genomic_DNA"/>
</dbReference>
<feature type="region of interest" description="Disordered" evidence="4">
    <location>
        <begin position="691"/>
        <end position="728"/>
    </location>
</feature>
<dbReference type="Pfam" id="PF02847">
    <property type="entry name" value="MA3"/>
    <property type="match status" value="1"/>
</dbReference>